<feature type="domain" description="Leucine-rich repeat-containing N-terminal plant-type" evidence="6">
    <location>
        <begin position="20"/>
        <end position="59"/>
    </location>
</feature>
<feature type="signal peptide" evidence="5">
    <location>
        <begin position="1"/>
        <end position="19"/>
    </location>
</feature>
<dbReference type="EMBL" id="JAPFFI010000003">
    <property type="protein sequence ID" value="KAJ6397917.1"/>
    <property type="molecule type" value="Genomic_DNA"/>
</dbReference>
<keyword evidence="2 5" id="KW-0732">Signal</keyword>
<keyword evidence="3" id="KW-0677">Repeat</keyword>
<dbReference type="InterPro" id="IPR032675">
    <property type="entry name" value="LRR_dom_sf"/>
</dbReference>
<keyword evidence="1" id="KW-0433">Leucine-rich repeat</keyword>
<reference evidence="7" key="2">
    <citation type="journal article" date="2023" name="Int. J. Mol. Sci.">
        <title>De Novo Assembly and Annotation of 11 Diverse Shrub Willow (Salix) Genomes Reveals Novel Gene Organization in Sex-Linked Regions.</title>
        <authorList>
            <person name="Hyden B."/>
            <person name="Feng K."/>
            <person name="Yates T.B."/>
            <person name="Jawdy S."/>
            <person name="Cereghino C."/>
            <person name="Smart L.B."/>
            <person name="Muchero W."/>
        </authorList>
    </citation>
    <scope>NUCLEOTIDE SEQUENCE</scope>
    <source>
        <tissue evidence="7">Shoot tip</tissue>
    </source>
</reference>
<reference evidence="7" key="1">
    <citation type="submission" date="2022-10" db="EMBL/GenBank/DDBJ databases">
        <authorList>
            <person name="Hyden B.L."/>
            <person name="Feng K."/>
            <person name="Yates T."/>
            <person name="Jawdy S."/>
            <person name="Smart L.B."/>
            <person name="Muchero W."/>
        </authorList>
    </citation>
    <scope>NUCLEOTIDE SEQUENCE</scope>
    <source>
        <tissue evidence="7">Shoot tip</tissue>
    </source>
</reference>
<keyword evidence="8" id="KW-1185">Reference proteome</keyword>
<evidence type="ECO:0000313" key="8">
    <source>
        <dbReference type="Proteomes" id="UP001141253"/>
    </source>
</evidence>
<dbReference type="Gene3D" id="3.80.10.10">
    <property type="entry name" value="Ribonuclease Inhibitor"/>
    <property type="match status" value="1"/>
</dbReference>
<feature type="transmembrane region" description="Helical" evidence="4">
    <location>
        <begin position="202"/>
        <end position="226"/>
    </location>
</feature>
<feature type="chain" id="PRO_5047402472" description="Leucine-rich repeat-containing N-terminal plant-type domain-containing protein" evidence="5">
    <location>
        <begin position="20"/>
        <end position="247"/>
    </location>
</feature>
<name>A0ABQ9CHA9_9ROSI</name>
<keyword evidence="4" id="KW-0472">Membrane</keyword>
<accession>A0ABQ9CHA9</accession>
<evidence type="ECO:0000256" key="2">
    <source>
        <dbReference type="ARBA" id="ARBA00022729"/>
    </source>
</evidence>
<keyword evidence="4" id="KW-1133">Transmembrane helix</keyword>
<evidence type="ECO:0000256" key="3">
    <source>
        <dbReference type="ARBA" id="ARBA00022737"/>
    </source>
</evidence>
<dbReference type="Pfam" id="PF13855">
    <property type="entry name" value="LRR_8"/>
    <property type="match status" value="1"/>
</dbReference>
<evidence type="ECO:0000256" key="4">
    <source>
        <dbReference type="SAM" id="Phobius"/>
    </source>
</evidence>
<protein>
    <recommendedName>
        <fullName evidence="6">Leucine-rich repeat-containing N-terminal plant-type domain-containing protein</fullName>
    </recommendedName>
</protein>
<organism evidence="7 8">
    <name type="scientific">Salix suchowensis</name>
    <dbReference type="NCBI Taxonomy" id="1278906"/>
    <lineage>
        <taxon>Eukaryota</taxon>
        <taxon>Viridiplantae</taxon>
        <taxon>Streptophyta</taxon>
        <taxon>Embryophyta</taxon>
        <taxon>Tracheophyta</taxon>
        <taxon>Spermatophyta</taxon>
        <taxon>Magnoliopsida</taxon>
        <taxon>eudicotyledons</taxon>
        <taxon>Gunneridae</taxon>
        <taxon>Pentapetalae</taxon>
        <taxon>rosids</taxon>
        <taxon>fabids</taxon>
        <taxon>Malpighiales</taxon>
        <taxon>Salicaceae</taxon>
        <taxon>Saliceae</taxon>
        <taxon>Salix</taxon>
    </lineage>
</organism>
<dbReference type="SUPFAM" id="SSF52058">
    <property type="entry name" value="L domain-like"/>
    <property type="match status" value="1"/>
</dbReference>
<dbReference type="Proteomes" id="UP001141253">
    <property type="component" value="Chromosome 5"/>
</dbReference>
<dbReference type="PROSITE" id="PS51450">
    <property type="entry name" value="LRR"/>
    <property type="match status" value="1"/>
</dbReference>
<evidence type="ECO:0000313" key="7">
    <source>
        <dbReference type="EMBL" id="KAJ6397917.1"/>
    </source>
</evidence>
<evidence type="ECO:0000256" key="1">
    <source>
        <dbReference type="ARBA" id="ARBA00022614"/>
    </source>
</evidence>
<comment type="caution">
    <text evidence="7">The sequence shown here is derived from an EMBL/GenBank/DDBJ whole genome shotgun (WGS) entry which is preliminary data.</text>
</comment>
<proteinExistence type="predicted"/>
<evidence type="ECO:0000256" key="5">
    <source>
        <dbReference type="SAM" id="SignalP"/>
    </source>
</evidence>
<dbReference type="InterPro" id="IPR013210">
    <property type="entry name" value="LRR_N_plant-typ"/>
</dbReference>
<dbReference type="Pfam" id="PF08263">
    <property type="entry name" value="LRRNT_2"/>
    <property type="match status" value="1"/>
</dbReference>
<sequence length="247" mass="26768">MELFFAALILAYLQSFVLSDSQGDALFALKLSMNISNNLLTDWNQNQVNPCTWSNVICDKSNNVFSVTLSGINCSGTLSPQIGALSTLTTLTLKGNGITGGIPKELGNLSNLTSLDLENNRLSGEIPSSLGELKKLQFLTLSRKQSQWSLLDSNNLSGQVPNRLFQLPKYNFTGNQLNCGGQNLHLCESYSSDSGDSHTSKIGITVGVVAGLAILFLFGGLLFFVYKGRLRGYKREIFVDVPGLSCL</sequence>
<gene>
    <name evidence="7" type="ORF">OIU77_018851</name>
</gene>
<dbReference type="InterPro" id="IPR001611">
    <property type="entry name" value="Leu-rich_rpt"/>
</dbReference>
<evidence type="ECO:0000259" key="6">
    <source>
        <dbReference type="Pfam" id="PF08263"/>
    </source>
</evidence>
<dbReference type="PANTHER" id="PTHR47988">
    <property type="entry name" value="SOMATIC EMBRYOGENESIS RECEPTOR KINASE 1"/>
    <property type="match status" value="1"/>
</dbReference>
<keyword evidence="4" id="KW-0812">Transmembrane</keyword>